<dbReference type="Pfam" id="PF22604">
    <property type="entry name" value="TetR_HI_0893_C"/>
    <property type="match status" value="1"/>
</dbReference>
<dbReference type="InterPro" id="IPR001647">
    <property type="entry name" value="HTH_TetR"/>
</dbReference>
<dbReference type="InterPro" id="IPR036271">
    <property type="entry name" value="Tet_transcr_reg_TetR-rel_C_sf"/>
</dbReference>
<dbReference type="AlphaFoldDB" id="A0A1I0G8S3"/>
<dbReference type="InterPro" id="IPR054422">
    <property type="entry name" value="TetR-like_HI_0893_C"/>
</dbReference>
<dbReference type="STRING" id="349064.SAMN05660429_02363"/>
<dbReference type="RefSeq" id="WP_093330644.1">
    <property type="nucleotide sequence ID" value="NZ_AP027363.1"/>
</dbReference>
<dbReference type="SUPFAM" id="SSF46689">
    <property type="entry name" value="Homeodomain-like"/>
    <property type="match status" value="1"/>
</dbReference>
<dbReference type="Pfam" id="PF00440">
    <property type="entry name" value="TetR_N"/>
    <property type="match status" value="1"/>
</dbReference>
<dbReference type="PANTHER" id="PTHR30055:SF207">
    <property type="entry name" value="HTH-TYPE TRANSCRIPTIONAL REPRESSOR FATR"/>
    <property type="match status" value="1"/>
</dbReference>
<organism evidence="4 5">
    <name type="scientific">Thalassotalea agarivorans</name>
    <name type="common">Thalassomonas agarivorans</name>
    <dbReference type="NCBI Taxonomy" id="349064"/>
    <lineage>
        <taxon>Bacteria</taxon>
        <taxon>Pseudomonadati</taxon>
        <taxon>Pseudomonadota</taxon>
        <taxon>Gammaproteobacteria</taxon>
        <taxon>Alteromonadales</taxon>
        <taxon>Colwelliaceae</taxon>
        <taxon>Thalassotalea</taxon>
    </lineage>
</organism>
<dbReference type="InterPro" id="IPR009057">
    <property type="entry name" value="Homeodomain-like_sf"/>
</dbReference>
<accession>A0A1I0G8S3</accession>
<feature type="DNA-binding region" description="H-T-H motif" evidence="2">
    <location>
        <begin position="29"/>
        <end position="48"/>
    </location>
</feature>
<dbReference type="InterPro" id="IPR050109">
    <property type="entry name" value="HTH-type_TetR-like_transc_reg"/>
</dbReference>
<evidence type="ECO:0000259" key="3">
    <source>
        <dbReference type="PROSITE" id="PS50977"/>
    </source>
</evidence>
<dbReference type="PANTHER" id="PTHR30055">
    <property type="entry name" value="HTH-TYPE TRANSCRIPTIONAL REGULATOR RUTR"/>
    <property type="match status" value="1"/>
</dbReference>
<gene>
    <name evidence="4" type="ORF">SAMN05660429_02363</name>
</gene>
<dbReference type="GO" id="GO:0000976">
    <property type="term" value="F:transcription cis-regulatory region binding"/>
    <property type="evidence" value="ECO:0007669"/>
    <property type="project" value="TreeGrafter"/>
</dbReference>
<evidence type="ECO:0000256" key="2">
    <source>
        <dbReference type="PROSITE-ProRule" id="PRU00335"/>
    </source>
</evidence>
<keyword evidence="1 2" id="KW-0238">DNA-binding</keyword>
<evidence type="ECO:0000313" key="4">
    <source>
        <dbReference type="EMBL" id="SET67343.1"/>
    </source>
</evidence>
<evidence type="ECO:0000256" key="1">
    <source>
        <dbReference type="ARBA" id="ARBA00023125"/>
    </source>
</evidence>
<protein>
    <submittedName>
        <fullName evidence="4">Transcriptional regulator, TetR family</fullName>
    </submittedName>
</protein>
<dbReference type="EMBL" id="FOHK01000011">
    <property type="protein sequence ID" value="SET67343.1"/>
    <property type="molecule type" value="Genomic_DNA"/>
</dbReference>
<proteinExistence type="predicted"/>
<dbReference type="GO" id="GO:0003700">
    <property type="term" value="F:DNA-binding transcription factor activity"/>
    <property type="evidence" value="ECO:0007669"/>
    <property type="project" value="TreeGrafter"/>
</dbReference>
<name>A0A1I0G8S3_THASX</name>
<dbReference type="Gene3D" id="1.10.357.10">
    <property type="entry name" value="Tetracycline Repressor, domain 2"/>
    <property type="match status" value="1"/>
</dbReference>
<feature type="domain" description="HTH tetR-type" evidence="3">
    <location>
        <begin position="6"/>
        <end position="66"/>
    </location>
</feature>
<reference evidence="4 5" key="1">
    <citation type="submission" date="2016-10" db="EMBL/GenBank/DDBJ databases">
        <authorList>
            <person name="de Groot N.N."/>
        </authorList>
    </citation>
    <scope>NUCLEOTIDE SEQUENCE [LARGE SCALE GENOMIC DNA]</scope>
    <source>
        <strain evidence="4 5">DSM 19706</strain>
    </source>
</reference>
<dbReference type="Proteomes" id="UP000199308">
    <property type="component" value="Unassembled WGS sequence"/>
</dbReference>
<evidence type="ECO:0000313" key="5">
    <source>
        <dbReference type="Proteomes" id="UP000199308"/>
    </source>
</evidence>
<sequence length="192" mass="21421">MKKEIPPKKQAIFDATLTLVASHGLHNTPMSLIKKEAGVSAGAVYHYFESKEALINELYVTAKSEISDAVISELDLDAPYEESFFSLWINAYYYFASKPDALSFIEQCSNSPIITEQTKAQVVTTYQKSAEFFEQGIAQGNIKPLHIDVIHTLIYGSIVSLIKLAKDQPELVNDEVIEQAAIFCWDGLIQLN</sequence>
<dbReference type="PRINTS" id="PR00455">
    <property type="entry name" value="HTHTETR"/>
</dbReference>
<dbReference type="OrthoDB" id="63332at2"/>
<keyword evidence="5" id="KW-1185">Reference proteome</keyword>
<dbReference type="SUPFAM" id="SSF48498">
    <property type="entry name" value="Tetracyclin repressor-like, C-terminal domain"/>
    <property type="match status" value="1"/>
</dbReference>
<dbReference type="PROSITE" id="PS50977">
    <property type="entry name" value="HTH_TETR_2"/>
    <property type="match status" value="1"/>
</dbReference>